<evidence type="ECO:0000313" key="6">
    <source>
        <dbReference type="EMBL" id="RXH69525.1"/>
    </source>
</evidence>
<name>A0A498HJ58_MALDO</name>
<protein>
    <submittedName>
        <fullName evidence="6">Uncharacterized protein</fullName>
    </submittedName>
</protein>
<dbReference type="PANTHER" id="PTHR21716">
    <property type="entry name" value="TRANSMEMBRANE PROTEIN"/>
    <property type="match status" value="1"/>
</dbReference>
<proteinExistence type="inferred from homology"/>
<dbReference type="AlphaFoldDB" id="A0A498HJ58"/>
<gene>
    <name evidence="6" type="ORF">DVH24_037309</name>
</gene>
<keyword evidence="7" id="KW-1185">Reference proteome</keyword>
<keyword evidence="4" id="KW-1133">Transmembrane helix</keyword>
<organism evidence="6 7">
    <name type="scientific">Malus domestica</name>
    <name type="common">Apple</name>
    <name type="synonym">Pyrus malus</name>
    <dbReference type="NCBI Taxonomy" id="3750"/>
    <lineage>
        <taxon>Eukaryota</taxon>
        <taxon>Viridiplantae</taxon>
        <taxon>Streptophyta</taxon>
        <taxon>Embryophyta</taxon>
        <taxon>Tracheophyta</taxon>
        <taxon>Spermatophyta</taxon>
        <taxon>Magnoliopsida</taxon>
        <taxon>eudicotyledons</taxon>
        <taxon>Gunneridae</taxon>
        <taxon>Pentapetalae</taxon>
        <taxon>rosids</taxon>
        <taxon>fabids</taxon>
        <taxon>Rosales</taxon>
        <taxon>Rosaceae</taxon>
        <taxon>Amygdaloideae</taxon>
        <taxon>Maleae</taxon>
        <taxon>Malus</taxon>
    </lineage>
</organism>
<comment type="caution">
    <text evidence="6">The sequence shown here is derived from an EMBL/GenBank/DDBJ whole genome shotgun (WGS) entry which is preliminary data.</text>
</comment>
<comment type="similarity">
    <text evidence="2">Belongs to the autoinducer-2 exporter (AI-2E) (TC 2.A.86) family.</text>
</comment>
<evidence type="ECO:0000256" key="1">
    <source>
        <dbReference type="ARBA" id="ARBA00004141"/>
    </source>
</evidence>
<sequence>MITQNILPRLFDKIHIPFFLVDKVGGISAILTRVCGTRWCASSQQLVLDLRQCLMKLKSELIWNLVPVVKVELYLHLDRTSRLESRQDGDWWEAYASLVSILPDSFPLHVHIPCSYAYLTGLSILGGIALFPSMLEGAIMGPLLMTVMIAFKNLYVEFVLASGKEATAH</sequence>
<evidence type="ECO:0000256" key="4">
    <source>
        <dbReference type="ARBA" id="ARBA00022989"/>
    </source>
</evidence>
<dbReference type="EMBL" id="RDQH01000343">
    <property type="protein sequence ID" value="RXH69525.1"/>
    <property type="molecule type" value="Genomic_DNA"/>
</dbReference>
<dbReference type="InterPro" id="IPR002549">
    <property type="entry name" value="AI-2E-like"/>
</dbReference>
<dbReference type="GO" id="GO:0016020">
    <property type="term" value="C:membrane"/>
    <property type="evidence" value="ECO:0007669"/>
    <property type="project" value="UniProtKB-SubCell"/>
</dbReference>
<dbReference type="PANTHER" id="PTHR21716:SF4">
    <property type="entry name" value="TRANSMEMBRANE PROTEIN 245"/>
    <property type="match status" value="1"/>
</dbReference>
<evidence type="ECO:0000256" key="3">
    <source>
        <dbReference type="ARBA" id="ARBA00022692"/>
    </source>
</evidence>
<reference evidence="6 7" key="1">
    <citation type="submission" date="2018-10" db="EMBL/GenBank/DDBJ databases">
        <title>A high-quality apple genome assembly.</title>
        <authorList>
            <person name="Hu J."/>
        </authorList>
    </citation>
    <scope>NUCLEOTIDE SEQUENCE [LARGE SCALE GENOMIC DNA]</scope>
    <source>
        <strain evidence="7">cv. HFTH1</strain>
        <tissue evidence="6">Young leaf</tissue>
    </source>
</reference>
<dbReference type="Proteomes" id="UP000290289">
    <property type="component" value="Chromosome 17"/>
</dbReference>
<comment type="subcellular location">
    <subcellularLocation>
        <location evidence="1">Membrane</location>
        <topology evidence="1">Multi-pass membrane protein</topology>
    </subcellularLocation>
</comment>
<keyword evidence="3" id="KW-0812">Transmembrane</keyword>
<accession>A0A498HJ58</accession>
<keyword evidence="5" id="KW-0472">Membrane</keyword>
<evidence type="ECO:0000256" key="2">
    <source>
        <dbReference type="ARBA" id="ARBA00009773"/>
    </source>
</evidence>
<evidence type="ECO:0000313" key="7">
    <source>
        <dbReference type="Proteomes" id="UP000290289"/>
    </source>
</evidence>
<evidence type="ECO:0000256" key="5">
    <source>
        <dbReference type="ARBA" id="ARBA00023136"/>
    </source>
</evidence>